<dbReference type="EMBL" id="OV696686">
    <property type="protein sequence ID" value="CAH1230686.1"/>
    <property type="molecule type" value="Genomic_DNA"/>
</dbReference>
<evidence type="ECO:0000256" key="2">
    <source>
        <dbReference type="SAM" id="SignalP"/>
    </source>
</evidence>
<sequence>MAQIDLKVVLMIAMCICSISCDPRPQESEAESEVTAWTENLGNNHAPGVHCSCNCALPAPTDRQTCDSVDRMQADLDALLAWKGTATNLLHHLKNSLQVVSKRLEGVSETGGSSEGTKVLAANLTTVLSRKLSQQLQEATEKIIWEAKGPYPMGVESGAIPDAQMTASSEYNDNHGPRRGRLYTVNDDGGIGAWCAKTNDGNQWLQVDLGKVEEVSGVVTQGRQDCCDQWVTTYKLHFSTDGANWRPYIDRFGRQKVLQGNSDRDTPQRHLLDESVTARYVRFMIVTWQNHICMRVEVLGRFL</sequence>
<dbReference type="FunFam" id="2.60.120.260:FF:000016">
    <property type="entry name" value="Contactin-associated protein-like 4 isoform 1"/>
    <property type="match status" value="1"/>
</dbReference>
<accession>A0A8J9VU34</accession>
<protein>
    <submittedName>
        <fullName evidence="4">MFGE8 protein</fullName>
    </submittedName>
</protein>
<gene>
    <name evidence="4" type="primary">MFGE8</name>
    <name evidence="4" type="ORF">BLAG_LOCUS1123</name>
</gene>
<dbReference type="CDD" id="cd00057">
    <property type="entry name" value="FA58C"/>
    <property type="match status" value="1"/>
</dbReference>
<dbReference type="PROSITE" id="PS50022">
    <property type="entry name" value="FA58C_3"/>
    <property type="match status" value="1"/>
</dbReference>
<feature type="signal peptide" evidence="2">
    <location>
        <begin position="1"/>
        <end position="21"/>
    </location>
</feature>
<dbReference type="OrthoDB" id="6138663at2759"/>
<evidence type="ECO:0000259" key="3">
    <source>
        <dbReference type="PROSITE" id="PS50022"/>
    </source>
</evidence>
<organism evidence="4 5">
    <name type="scientific">Branchiostoma lanceolatum</name>
    <name type="common">Common lancelet</name>
    <name type="synonym">Amphioxus lanceolatum</name>
    <dbReference type="NCBI Taxonomy" id="7740"/>
    <lineage>
        <taxon>Eukaryota</taxon>
        <taxon>Metazoa</taxon>
        <taxon>Chordata</taxon>
        <taxon>Cephalochordata</taxon>
        <taxon>Leptocardii</taxon>
        <taxon>Amphioxiformes</taxon>
        <taxon>Branchiostomatidae</taxon>
        <taxon>Branchiostoma</taxon>
    </lineage>
</organism>
<dbReference type="AlphaFoldDB" id="A0A8J9VU34"/>
<evidence type="ECO:0000256" key="1">
    <source>
        <dbReference type="ARBA" id="ARBA00010241"/>
    </source>
</evidence>
<dbReference type="SUPFAM" id="SSF49785">
    <property type="entry name" value="Galactose-binding domain-like"/>
    <property type="match status" value="1"/>
</dbReference>
<comment type="similarity">
    <text evidence="1">Belongs to the neurexin family.</text>
</comment>
<dbReference type="Gene3D" id="2.60.120.260">
    <property type="entry name" value="Galactose-binding domain-like"/>
    <property type="match status" value="1"/>
</dbReference>
<dbReference type="PANTHER" id="PTHR24543:SF291">
    <property type="entry name" value="SMOKE ALARM, ISOFORM D"/>
    <property type="match status" value="1"/>
</dbReference>
<dbReference type="PROSITE" id="PS01285">
    <property type="entry name" value="FA58C_1"/>
    <property type="match status" value="1"/>
</dbReference>
<keyword evidence="5" id="KW-1185">Reference proteome</keyword>
<dbReference type="PANTHER" id="PTHR24543">
    <property type="entry name" value="MULTICOPPER OXIDASE-RELATED"/>
    <property type="match status" value="1"/>
</dbReference>
<dbReference type="Proteomes" id="UP000838412">
    <property type="component" value="Chromosome 1"/>
</dbReference>
<evidence type="ECO:0000313" key="5">
    <source>
        <dbReference type="Proteomes" id="UP000838412"/>
    </source>
</evidence>
<evidence type="ECO:0000313" key="4">
    <source>
        <dbReference type="EMBL" id="CAH1230686.1"/>
    </source>
</evidence>
<reference evidence="4" key="1">
    <citation type="submission" date="2022-01" db="EMBL/GenBank/DDBJ databases">
        <authorList>
            <person name="Braso-Vives M."/>
        </authorList>
    </citation>
    <scope>NUCLEOTIDE SEQUENCE</scope>
</reference>
<dbReference type="InterPro" id="IPR000421">
    <property type="entry name" value="FA58C"/>
</dbReference>
<dbReference type="SMART" id="SM00231">
    <property type="entry name" value="FA58C"/>
    <property type="match status" value="1"/>
</dbReference>
<dbReference type="Pfam" id="PF00754">
    <property type="entry name" value="F5_F8_type_C"/>
    <property type="match status" value="1"/>
</dbReference>
<name>A0A8J9VU34_BRALA</name>
<feature type="chain" id="PRO_5035445806" evidence="2">
    <location>
        <begin position="22"/>
        <end position="303"/>
    </location>
</feature>
<keyword evidence="2" id="KW-0732">Signal</keyword>
<feature type="domain" description="F5/8 type C" evidence="3">
    <location>
        <begin position="147"/>
        <end position="301"/>
    </location>
</feature>
<dbReference type="InterPro" id="IPR008979">
    <property type="entry name" value="Galactose-bd-like_sf"/>
</dbReference>
<proteinExistence type="inferred from homology"/>